<dbReference type="AlphaFoldDB" id="A0A5N6L383"/>
<reference evidence="1 2" key="1">
    <citation type="submission" date="2019-06" db="EMBL/GenBank/DDBJ databases">
        <title>A chromosomal-level reference genome of Carpinus fangiana (Coryloideae, Betulaceae).</title>
        <authorList>
            <person name="Yang X."/>
            <person name="Wang Z."/>
            <person name="Zhang L."/>
            <person name="Hao G."/>
            <person name="Liu J."/>
            <person name="Yang Y."/>
        </authorList>
    </citation>
    <scope>NUCLEOTIDE SEQUENCE [LARGE SCALE GENOMIC DNA]</scope>
    <source>
        <strain evidence="1">Cfa_2016G</strain>
        <tissue evidence="1">Leaf</tissue>
    </source>
</reference>
<comment type="caution">
    <text evidence="1">The sequence shown here is derived from an EMBL/GenBank/DDBJ whole genome shotgun (WGS) entry which is preliminary data.</text>
</comment>
<sequence>MKIGVLYAGAPFLCARRCSGWPIVDTGGSRMRAGVGTGTARMGMCVEGEEVGGASKVECAKRGHRALSLAGHRRCGKKQCTGPHPPWRPECQPACSACLLIALPDAQAGPSLHRAAQLLRQYTAHHQGLQARRFAGQRSTCVAAH</sequence>
<gene>
    <name evidence="1" type="ORF">FH972_026065</name>
</gene>
<name>A0A5N6L383_9ROSI</name>
<organism evidence="1 2">
    <name type="scientific">Carpinus fangiana</name>
    <dbReference type="NCBI Taxonomy" id="176857"/>
    <lineage>
        <taxon>Eukaryota</taxon>
        <taxon>Viridiplantae</taxon>
        <taxon>Streptophyta</taxon>
        <taxon>Embryophyta</taxon>
        <taxon>Tracheophyta</taxon>
        <taxon>Spermatophyta</taxon>
        <taxon>Magnoliopsida</taxon>
        <taxon>eudicotyledons</taxon>
        <taxon>Gunneridae</taxon>
        <taxon>Pentapetalae</taxon>
        <taxon>rosids</taxon>
        <taxon>fabids</taxon>
        <taxon>Fagales</taxon>
        <taxon>Betulaceae</taxon>
        <taxon>Carpinus</taxon>
    </lineage>
</organism>
<dbReference type="EMBL" id="VIBQ01000076">
    <property type="protein sequence ID" value="KAB8627232.1"/>
    <property type="molecule type" value="Genomic_DNA"/>
</dbReference>
<proteinExistence type="predicted"/>
<dbReference type="Proteomes" id="UP000327013">
    <property type="component" value="Unassembled WGS sequence"/>
</dbReference>
<evidence type="ECO:0000313" key="2">
    <source>
        <dbReference type="Proteomes" id="UP000327013"/>
    </source>
</evidence>
<keyword evidence="2" id="KW-1185">Reference proteome</keyword>
<protein>
    <submittedName>
        <fullName evidence="1">Uncharacterized protein</fullName>
    </submittedName>
</protein>
<evidence type="ECO:0000313" key="1">
    <source>
        <dbReference type="EMBL" id="KAB8627232.1"/>
    </source>
</evidence>
<accession>A0A5N6L383</accession>